<evidence type="ECO:0000256" key="3">
    <source>
        <dbReference type="SAM" id="MobiDB-lite"/>
    </source>
</evidence>
<feature type="region of interest" description="Disordered" evidence="3">
    <location>
        <begin position="160"/>
        <end position="183"/>
    </location>
</feature>
<keyword evidence="1" id="KW-0732">Signal</keyword>
<protein>
    <submittedName>
        <fullName evidence="6">Transport integral membrane protein</fullName>
    </submittedName>
</protein>
<dbReference type="EMBL" id="CP016282">
    <property type="protein sequence ID" value="ANP74117.1"/>
    <property type="molecule type" value="Genomic_DNA"/>
</dbReference>
<keyword evidence="2" id="KW-0186">Copper</keyword>
<keyword evidence="4" id="KW-1133">Transmembrane helix</keyword>
<dbReference type="GO" id="GO:0042597">
    <property type="term" value="C:periplasmic space"/>
    <property type="evidence" value="ECO:0007669"/>
    <property type="project" value="InterPro"/>
</dbReference>
<dbReference type="GO" id="GO:0046688">
    <property type="term" value="P:response to copper ion"/>
    <property type="evidence" value="ECO:0007669"/>
    <property type="project" value="InterPro"/>
</dbReference>
<feature type="domain" description="CopC" evidence="5">
    <location>
        <begin position="52"/>
        <end position="150"/>
    </location>
</feature>
<evidence type="ECO:0000256" key="1">
    <source>
        <dbReference type="ARBA" id="ARBA00022729"/>
    </source>
</evidence>
<dbReference type="Gene3D" id="2.60.40.1220">
    <property type="match status" value="1"/>
</dbReference>
<accession>A0A1B1BN95</accession>
<dbReference type="GO" id="GO:0005507">
    <property type="term" value="F:copper ion binding"/>
    <property type="evidence" value="ECO:0007669"/>
    <property type="project" value="InterPro"/>
</dbReference>
<dbReference type="Pfam" id="PF04234">
    <property type="entry name" value="CopC"/>
    <property type="match status" value="1"/>
</dbReference>
<reference evidence="6 7" key="1">
    <citation type="submission" date="2016-06" db="EMBL/GenBank/DDBJ databases">
        <title>Genome sequencing of Cryobacterium arcticum PAMC 27867.</title>
        <authorList>
            <person name="Lee J."/>
            <person name="Kim O.-S."/>
        </authorList>
    </citation>
    <scope>NUCLEOTIDE SEQUENCE [LARGE SCALE GENOMIC DNA]</scope>
    <source>
        <strain evidence="6 7">PAMC 27867</strain>
    </source>
</reference>
<feature type="compositionally biased region" description="Low complexity" evidence="3">
    <location>
        <begin position="170"/>
        <end position="183"/>
    </location>
</feature>
<keyword evidence="4" id="KW-0472">Membrane</keyword>
<dbReference type="InterPro" id="IPR014756">
    <property type="entry name" value="Ig_E-set"/>
</dbReference>
<dbReference type="RefSeq" id="WP_167550859.1">
    <property type="nucleotide sequence ID" value="NZ_CP016282.1"/>
</dbReference>
<dbReference type="KEGG" id="cart:PA27867_3187"/>
<evidence type="ECO:0000313" key="7">
    <source>
        <dbReference type="Proteomes" id="UP000092582"/>
    </source>
</evidence>
<dbReference type="InterPro" id="IPR007348">
    <property type="entry name" value="CopC_dom"/>
</dbReference>
<keyword evidence="4" id="KW-0812">Transmembrane</keyword>
<sequence length="229" mass="23072" precursor="true">MARSPLPERRGTLATGVRRRPSAIRVLGRAALTALVVVGATLGASAAPAFAHNSVVNISPAPGSVVTEQPGAIKITTNDNLLDLSGEGSGSAMQVSGPTDAPLYYGDGCASVFGPTLEAEVQLGQPGEYTVVWQTVSTDGHSISDTFTFTWQPDASQVLGEGSATAPTCATSGTGTGVADTDAATSDAVEDSAGSAVQGSDLLWIGGALVAILIAIGVTLLLLRRRPTP</sequence>
<dbReference type="Proteomes" id="UP000092582">
    <property type="component" value="Chromosome 1"/>
</dbReference>
<dbReference type="AlphaFoldDB" id="A0A1B1BN95"/>
<keyword evidence="7" id="KW-1185">Reference proteome</keyword>
<gene>
    <name evidence="6" type="ORF">PA27867_3187</name>
</gene>
<proteinExistence type="predicted"/>
<dbReference type="SUPFAM" id="SSF81296">
    <property type="entry name" value="E set domains"/>
    <property type="match status" value="1"/>
</dbReference>
<evidence type="ECO:0000313" key="6">
    <source>
        <dbReference type="EMBL" id="ANP74117.1"/>
    </source>
</evidence>
<evidence type="ECO:0000259" key="5">
    <source>
        <dbReference type="Pfam" id="PF04234"/>
    </source>
</evidence>
<dbReference type="STRING" id="670052.PA27867_3187"/>
<evidence type="ECO:0000256" key="2">
    <source>
        <dbReference type="ARBA" id="ARBA00023008"/>
    </source>
</evidence>
<evidence type="ECO:0000256" key="4">
    <source>
        <dbReference type="SAM" id="Phobius"/>
    </source>
</evidence>
<dbReference type="InterPro" id="IPR014755">
    <property type="entry name" value="Cu-Rt/internalin_Ig-like"/>
</dbReference>
<name>A0A1B1BN95_9MICO</name>
<feature type="transmembrane region" description="Helical" evidence="4">
    <location>
        <begin position="202"/>
        <end position="223"/>
    </location>
</feature>
<organism evidence="6 7">
    <name type="scientific">Cryobacterium arcticum</name>
    <dbReference type="NCBI Taxonomy" id="670052"/>
    <lineage>
        <taxon>Bacteria</taxon>
        <taxon>Bacillati</taxon>
        <taxon>Actinomycetota</taxon>
        <taxon>Actinomycetes</taxon>
        <taxon>Micrococcales</taxon>
        <taxon>Microbacteriaceae</taxon>
        <taxon>Cryobacterium</taxon>
    </lineage>
</organism>